<gene>
    <name evidence="2" type="ORF">ENM60_01390</name>
</gene>
<comment type="caution">
    <text evidence="2">The sequence shown here is derived from an EMBL/GenBank/DDBJ whole genome shotgun (WGS) entry which is preliminary data.</text>
</comment>
<dbReference type="AlphaFoldDB" id="A0A7J3XXY8"/>
<evidence type="ECO:0000313" key="2">
    <source>
        <dbReference type="EMBL" id="HHP67441.1"/>
    </source>
</evidence>
<dbReference type="SUPFAM" id="SSF51717">
    <property type="entry name" value="Dihydropteroate synthetase-like"/>
    <property type="match status" value="1"/>
</dbReference>
<feature type="domain" description="Pterin-binding" evidence="1">
    <location>
        <begin position="142"/>
        <end position="384"/>
    </location>
</feature>
<dbReference type="GO" id="GO:0042558">
    <property type="term" value="P:pteridine-containing compound metabolic process"/>
    <property type="evidence" value="ECO:0007669"/>
    <property type="project" value="InterPro"/>
</dbReference>
<dbReference type="NCBIfam" id="TIGR00284">
    <property type="entry name" value="dihydropteroate synthase-like protein"/>
    <property type="match status" value="1"/>
</dbReference>
<dbReference type="Pfam" id="PF20123">
    <property type="entry name" value="DUF6513"/>
    <property type="match status" value="1"/>
</dbReference>
<dbReference type="InterPro" id="IPR005236">
    <property type="entry name" value="Dihydropt_synth"/>
</dbReference>
<dbReference type="Gene3D" id="3.20.20.20">
    <property type="entry name" value="Dihydropteroate synthase-like"/>
    <property type="match status" value="1"/>
</dbReference>
<name>A0A7J3XXY8_9CREN</name>
<sequence length="514" mass="56879">MRILFVTGRLAREALREALEAGGLRPGEYGILVADVDVAAFITSDLLRRLLEENRELVEGFDLVVVPGFTHGSLRELSMRLGVKIVKGPRFLQDIPLFLEALREGIEFSPDIPADELIVSYRDRNERELLERVRKEAWAKRIFHVGNGGSARPVSRVRPLVVAEITFALAHDPSHVVKIAKRLEEEGADVIVLGGDLQSPKPGMVAEIVGTLKNGVSCPIGVDFYYPEEVGSALEKDVDMIFVSREEVLRLLVDRRLMDIPLVLTPNALGASSGVIGDFEVKLEELRRSGFKKIIADPVLKPPLTGLLDSLIAYRELRSRLPDIPLLMGVGNVTEFIDADCHGVNALLASIAVEIGVEMLLTTEASAKTRGCVGELFKAVNLASMAWLERRPPKDFNLNLLYLKNKRSREKQGVLPADAVRVGVHEPVKMDPSGFFRIWVDRVDDCIVLEHYKYGSSKPDAVLCGRDPVSLGREAVSRGLVGLSDHAVYLGSELQKAWIALKLGRDYLQDEELF</sequence>
<dbReference type="InterPro" id="IPR000489">
    <property type="entry name" value="Pterin-binding_dom"/>
</dbReference>
<dbReference type="EMBL" id="DRYK01000025">
    <property type="protein sequence ID" value="HHP67441.1"/>
    <property type="molecule type" value="Genomic_DNA"/>
</dbReference>
<proteinExistence type="predicted"/>
<protein>
    <submittedName>
        <fullName evidence="2">Dihydropteroate synthase-like protein</fullName>
    </submittedName>
</protein>
<dbReference type="PROSITE" id="PS50972">
    <property type="entry name" value="PTERIN_BINDING"/>
    <property type="match status" value="1"/>
</dbReference>
<organism evidence="2">
    <name type="scientific">Thermogladius calderae</name>
    <dbReference type="NCBI Taxonomy" id="1200300"/>
    <lineage>
        <taxon>Archaea</taxon>
        <taxon>Thermoproteota</taxon>
        <taxon>Thermoprotei</taxon>
        <taxon>Desulfurococcales</taxon>
        <taxon>Desulfurococcaceae</taxon>
        <taxon>Thermogladius</taxon>
    </lineage>
</organism>
<dbReference type="InterPro" id="IPR011005">
    <property type="entry name" value="Dihydropteroate_synth-like_sf"/>
</dbReference>
<accession>A0A7J3XXY8</accession>
<dbReference type="Pfam" id="PF14251">
    <property type="entry name" value="PterinBD-DUF4346"/>
    <property type="match status" value="1"/>
</dbReference>
<evidence type="ECO:0000259" key="1">
    <source>
        <dbReference type="PROSITE" id="PS50972"/>
    </source>
</evidence>
<dbReference type="InterPro" id="IPR025595">
    <property type="entry name" value="PterinBD-DUF4346"/>
</dbReference>
<dbReference type="InterPro" id="IPR045406">
    <property type="entry name" value="DUF6513"/>
</dbReference>
<reference evidence="2" key="1">
    <citation type="journal article" date="2020" name="mSystems">
        <title>Genome- and Community-Level Interaction Insights into Carbon Utilization and Element Cycling Functions of Hydrothermarchaeota in Hydrothermal Sediment.</title>
        <authorList>
            <person name="Zhou Z."/>
            <person name="Liu Y."/>
            <person name="Xu W."/>
            <person name="Pan J."/>
            <person name="Luo Z.H."/>
            <person name="Li M."/>
        </authorList>
    </citation>
    <scope>NUCLEOTIDE SEQUENCE [LARGE SCALE GENOMIC DNA]</scope>
    <source>
        <strain evidence="2">SpSt-110</strain>
    </source>
</reference>